<evidence type="ECO:0000259" key="7">
    <source>
        <dbReference type="Pfam" id="PF00248"/>
    </source>
</evidence>
<dbReference type="PRINTS" id="PR00069">
    <property type="entry name" value="ALDKETRDTASE"/>
</dbReference>
<protein>
    <submittedName>
        <fullName evidence="10">Aldo_ket_red domain-containing protein</fullName>
    </submittedName>
</protein>
<keyword evidence="9" id="KW-1185">Reference proteome</keyword>
<dbReference type="PANTHER" id="PTHR43827:SF3">
    <property type="entry name" value="NADP-DEPENDENT OXIDOREDUCTASE DOMAIN-CONTAINING PROTEIN"/>
    <property type="match status" value="1"/>
</dbReference>
<dbReference type="Proteomes" id="UP000278627">
    <property type="component" value="Unassembled WGS sequence"/>
</dbReference>
<dbReference type="PANTHER" id="PTHR43827">
    <property type="entry name" value="2,5-DIKETO-D-GLUCONIC ACID REDUCTASE"/>
    <property type="match status" value="1"/>
</dbReference>
<dbReference type="InterPro" id="IPR018170">
    <property type="entry name" value="Aldo/ket_reductase_CS"/>
</dbReference>
<evidence type="ECO:0000256" key="1">
    <source>
        <dbReference type="ARBA" id="ARBA00007905"/>
    </source>
</evidence>
<accession>A0A0N4SXR0</accession>
<evidence type="ECO:0000313" key="8">
    <source>
        <dbReference type="EMBL" id="VDN81663.1"/>
    </source>
</evidence>
<reference evidence="8 9" key="2">
    <citation type="submission" date="2018-11" db="EMBL/GenBank/DDBJ databases">
        <authorList>
            <consortium name="Pathogen Informatics"/>
        </authorList>
    </citation>
    <scope>NUCLEOTIDE SEQUENCE [LARGE SCALE GENOMIC DNA]</scope>
</reference>
<dbReference type="AlphaFoldDB" id="A0A0N4SXR0"/>
<dbReference type="Gene3D" id="3.20.20.100">
    <property type="entry name" value="NADP-dependent oxidoreductase domain"/>
    <property type="match status" value="1"/>
</dbReference>
<dbReference type="InterPro" id="IPR020471">
    <property type="entry name" value="AKR"/>
</dbReference>
<dbReference type="EMBL" id="UZAD01000021">
    <property type="protein sequence ID" value="VDN81663.1"/>
    <property type="molecule type" value="Genomic_DNA"/>
</dbReference>
<evidence type="ECO:0000256" key="4">
    <source>
        <dbReference type="PIRSR" id="PIRSR000097-1"/>
    </source>
</evidence>
<feature type="active site" description="Proton donor" evidence="4">
    <location>
        <position position="56"/>
    </location>
</feature>
<dbReference type="STRING" id="6280.A0A0N4SXR0"/>
<evidence type="ECO:0000256" key="5">
    <source>
        <dbReference type="PIRSR" id="PIRSR000097-2"/>
    </source>
</evidence>
<dbReference type="GO" id="GO:0016616">
    <property type="term" value="F:oxidoreductase activity, acting on the CH-OH group of donors, NAD or NADP as acceptor"/>
    <property type="evidence" value="ECO:0007669"/>
    <property type="project" value="UniProtKB-ARBA"/>
</dbReference>
<dbReference type="SUPFAM" id="SSF51430">
    <property type="entry name" value="NAD(P)-linked oxidoreductase"/>
    <property type="match status" value="1"/>
</dbReference>
<evidence type="ECO:0000313" key="9">
    <source>
        <dbReference type="Proteomes" id="UP000278627"/>
    </source>
</evidence>
<feature type="domain" description="NADP-dependent oxidoreductase" evidence="7">
    <location>
        <begin position="22"/>
        <end position="282"/>
    </location>
</feature>
<dbReference type="PIRSF" id="PIRSF000097">
    <property type="entry name" value="AKR"/>
    <property type="match status" value="1"/>
</dbReference>
<comment type="similarity">
    <text evidence="1">Belongs to the aldo/keto reductase family.</text>
</comment>
<gene>
    <name evidence="8" type="ORF">BPAG_LOCUS477</name>
</gene>
<name>A0A0N4SXR0_BRUPA</name>
<sequence>MAFTNCVGGTAKLNTGFSIPLIGLGTYKIVGQDAITMAVDAALKAGYRLFDTAKYYVNESELGIALQVLLPKYNLKREEIFITTKFSLAEKNNSEHTRKMVDESLKNLRTEYLDLVLIHYPKADISKNNDPRNQENRKDAYLELEKLKDEHKIRSIGVSNYEVKHIKEIQIFGQMMPSVNQVEFHPHFTRKELRDYCKSEGIFFQAYSSLARNHPDLMSDSIIAETAKIHNSTPQLVLLAWALSFGIGIIPKSANPERVIDNFKVVGMKLTKEEIERITELNRNKNYIRCDGWNVD</sequence>
<dbReference type="InterPro" id="IPR036812">
    <property type="entry name" value="NAD(P)_OxRdtase_dom_sf"/>
</dbReference>
<feature type="binding site" evidence="5">
    <location>
        <position position="119"/>
    </location>
    <ligand>
        <name>substrate</name>
    </ligand>
</feature>
<feature type="site" description="Lowers pKa of active site Tyr" evidence="6">
    <location>
        <position position="85"/>
    </location>
</feature>
<keyword evidence="3" id="KW-0560">Oxidoreductase</keyword>
<evidence type="ECO:0000256" key="3">
    <source>
        <dbReference type="ARBA" id="ARBA00023002"/>
    </source>
</evidence>
<keyword evidence="2" id="KW-0521">NADP</keyword>
<dbReference type="InterPro" id="IPR023210">
    <property type="entry name" value="NADP_OxRdtase_dom"/>
</dbReference>
<dbReference type="WBParaSite" id="BPAG_0000047601-mRNA-1">
    <property type="protein sequence ID" value="BPAG_0000047601-mRNA-1"/>
    <property type="gene ID" value="BPAG_0000047601"/>
</dbReference>
<reference evidence="10" key="1">
    <citation type="submission" date="2017-02" db="UniProtKB">
        <authorList>
            <consortium name="WormBaseParasite"/>
        </authorList>
    </citation>
    <scope>IDENTIFICATION</scope>
</reference>
<evidence type="ECO:0000256" key="6">
    <source>
        <dbReference type="PIRSR" id="PIRSR000097-3"/>
    </source>
</evidence>
<organism evidence="10">
    <name type="scientific">Brugia pahangi</name>
    <name type="common">Filarial nematode worm</name>
    <dbReference type="NCBI Taxonomy" id="6280"/>
    <lineage>
        <taxon>Eukaryota</taxon>
        <taxon>Metazoa</taxon>
        <taxon>Ecdysozoa</taxon>
        <taxon>Nematoda</taxon>
        <taxon>Chromadorea</taxon>
        <taxon>Rhabditida</taxon>
        <taxon>Spirurina</taxon>
        <taxon>Spiruromorpha</taxon>
        <taxon>Filarioidea</taxon>
        <taxon>Onchocercidae</taxon>
        <taxon>Brugia</taxon>
    </lineage>
</organism>
<proteinExistence type="inferred from homology"/>
<evidence type="ECO:0000256" key="2">
    <source>
        <dbReference type="ARBA" id="ARBA00022857"/>
    </source>
</evidence>
<dbReference type="PROSITE" id="PS00798">
    <property type="entry name" value="ALDOKETO_REDUCTASE_1"/>
    <property type="match status" value="1"/>
</dbReference>
<dbReference type="Pfam" id="PF00248">
    <property type="entry name" value="Aldo_ket_red"/>
    <property type="match status" value="1"/>
</dbReference>
<dbReference type="FunFam" id="3.20.20.100:FF:000002">
    <property type="entry name" value="2,5-diketo-D-gluconic acid reductase A"/>
    <property type="match status" value="1"/>
</dbReference>
<evidence type="ECO:0000313" key="10">
    <source>
        <dbReference type="WBParaSite" id="BPAG_0000047601-mRNA-1"/>
    </source>
</evidence>
<dbReference type="PROSITE" id="PS00062">
    <property type="entry name" value="ALDOKETO_REDUCTASE_2"/>
    <property type="match status" value="1"/>
</dbReference>